<feature type="transmembrane region" description="Helical" evidence="2">
    <location>
        <begin position="146"/>
        <end position="169"/>
    </location>
</feature>
<sequence>MTPEESALLSDFGTQIFYQISALICTCTFYGVYLLAAFIAFYLFFRRGTAGRPRKILLACLVFVLLTNTWVFVVKCSANLVEIKVALMQNRSDGDLAAQIDDAVVAILSFQYMLGWPVTLNLIVSDCIVTWRAWSIWADNRLVKGCLIILAVANFVINIIDCIFDDIALKSFWATSSWDTAAAFISASLNLVATLFIAYKAWEHHRLVKIWIDHRRTNVENILIFFVESGSIYCLLQMVYSILILLTANSPPEITPIIIARSIVIEFFTAASALYPLSVIIIVNLEWSPLDNSFQLIWPPDEEEEGAGPINFGSREPEVEVDITEQLQDIEAQPKPDTELRRISSPVTSSAESFV</sequence>
<evidence type="ECO:0000313" key="4">
    <source>
        <dbReference type="Proteomes" id="UP000799118"/>
    </source>
</evidence>
<dbReference type="EMBL" id="ML769386">
    <property type="protein sequence ID" value="KAE9410065.1"/>
    <property type="molecule type" value="Genomic_DNA"/>
</dbReference>
<gene>
    <name evidence="3" type="ORF">BT96DRAFT_1012321</name>
</gene>
<protein>
    <submittedName>
        <fullName evidence="3">Uncharacterized protein</fullName>
    </submittedName>
</protein>
<evidence type="ECO:0000256" key="2">
    <source>
        <dbReference type="SAM" id="Phobius"/>
    </source>
</evidence>
<name>A0A6A4IP06_9AGAR</name>
<feature type="transmembrane region" description="Helical" evidence="2">
    <location>
        <begin position="258"/>
        <end position="285"/>
    </location>
</feature>
<feature type="transmembrane region" description="Helical" evidence="2">
    <location>
        <begin position="181"/>
        <end position="202"/>
    </location>
</feature>
<feature type="transmembrane region" description="Helical" evidence="2">
    <location>
        <begin position="114"/>
        <end position="134"/>
    </location>
</feature>
<feature type="compositionally biased region" description="Basic and acidic residues" evidence="1">
    <location>
        <begin position="333"/>
        <end position="342"/>
    </location>
</feature>
<evidence type="ECO:0000256" key="1">
    <source>
        <dbReference type="SAM" id="MobiDB-lite"/>
    </source>
</evidence>
<dbReference type="AlphaFoldDB" id="A0A6A4IP06"/>
<reference evidence="3" key="1">
    <citation type="journal article" date="2019" name="Environ. Microbiol.">
        <title>Fungal ecological strategies reflected in gene transcription - a case study of two litter decomposers.</title>
        <authorList>
            <person name="Barbi F."/>
            <person name="Kohler A."/>
            <person name="Barry K."/>
            <person name="Baskaran P."/>
            <person name="Daum C."/>
            <person name="Fauchery L."/>
            <person name="Ihrmark K."/>
            <person name="Kuo A."/>
            <person name="LaButti K."/>
            <person name="Lipzen A."/>
            <person name="Morin E."/>
            <person name="Grigoriev I.V."/>
            <person name="Henrissat B."/>
            <person name="Lindahl B."/>
            <person name="Martin F."/>
        </authorList>
    </citation>
    <scope>NUCLEOTIDE SEQUENCE</scope>
    <source>
        <strain evidence="3">JB14</strain>
    </source>
</reference>
<organism evidence="3 4">
    <name type="scientific">Gymnopus androsaceus JB14</name>
    <dbReference type="NCBI Taxonomy" id="1447944"/>
    <lineage>
        <taxon>Eukaryota</taxon>
        <taxon>Fungi</taxon>
        <taxon>Dikarya</taxon>
        <taxon>Basidiomycota</taxon>
        <taxon>Agaricomycotina</taxon>
        <taxon>Agaricomycetes</taxon>
        <taxon>Agaricomycetidae</taxon>
        <taxon>Agaricales</taxon>
        <taxon>Marasmiineae</taxon>
        <taxon>Omphalotaceae</taxon>
        <taxon>Gymnopus</taxon>
    </lineage>
</organism>
<keyword evidence="2" id="KW-0472">Membrane</keyword>
<feature type="transmembrane region" description="Helical" evidence="2">
    <location>
        <begin position="20"/>
        <end position="44"/>
    </location>
</feature>
<dbReference type="Proteomes" id="UP000799118">
    <property type="component" value="Unassembled WGS sequence"/>
</dbReference>
<evidence type="ECO:0000313" key="3">
    <source>
        <dbReference type="EMBL" id="KAE9410065.1"/>
    </source>
</evidence>
<feature type="transmembrane region" description="Helical" evidence="2">
    <location>
        <begin position="222"/>
        <end position="246"/>
    </location>
</feature>
<feature type="region of interest" description="Disordered" evidence="1">
    <location>
        <begin position="333"/>
        <end position="355"/>
    </location>
</feature>
<keyword evidence="2" id="KW-1133">Transmembrane helix</keyword>
<proteinExistence type="predicted"/>
<feature type="compositionally biased region" description="Polar residues" evidence="1">
    <location>
        <begin position="345"/>
        <end position="355"/>
    </location>
</feature>
<keyword evidence="2" id="KW-0812">Transmembrane</keyword>
<feature type="transmembrane region" description="Helical" evidence="2">
    <location>
        <begin position="56"/>
        <end position="73"/>
    </location>
</feature>
<dbReference type="OrthoDB" id="2884172at2759"/>
<keyword evidence="4" id="KW-1185">Reference proteome</keyword>
<accession>A0A6A4IP06</accession>